<dbReference type="HOGENOM" id="CLU_2389130_0_0_1"/>
<dbReference type="AlphaFoldDB" id="W1NIX3"/>
<accession>W1NIX3</accession>
<keyword evidence="4" id="KW-1185">Reference proteome</keyword>
<dbReference type="GO" id="GO:0006629">
    <property type="term" value="P:lipid metabolic process"/>
    <property type="evidence" value="ECO:0007669"/>
    <property type="project" value="UniProtKB-ARBA"/>
</dbReference>
<protein>
    <submittedName>
        <fullName evidence="3">Uncharacterized protein</fullName>
    </submittedName>
</protein>
<reference evidence="4" key="1">
    <citation type="journal article" date="2013" name="Science">
        <title>The Amborella genome and the evolution of flowering plants.</title>
        <authorList>
            <consortium name="Amborella Genome Project"/>
        </authorList>
    </citation>
    <scope>NUCLEOTIDE SEQUENCE [LARGE SCALE GENOMIC DNA]</scope>
</reference>
<proteinExistence type="predicted"/>
<dbReference type="InterPro" id="IPR011032">
    <property type="entry name" value="GroES-like_sf"/>
</dbReference>
<organism evidence="3 4">
    <name type="scientific">Amborella trichopoda</name>
    <dbReference type="NCBI Taxonomy" id="13333"/>
    <lineage>
        <taxon>Eukaryota</taxon>
        <taxon>Viridiplantae</taxon>
        <taxon>Streptophyta</taxon>
        <taxon>Embryophyta</taxon>
        <taxon>Tracheophyta</taxon>
        <taxon>Spermatophyta</taxon>
        <taxon>Magnoliopsida</taxon>
        <taxon>Amborellales</taxon>
        <taxon>Amborellaceae</taxon>
        <taxon>Amborella</taxon>
    </lineage>
</organism>
<keyword evidence="2" id="KW-0560">Oxidoreductase</keyword>
<name>W1NIX3_AMBTC</name>
<evidence type="ECO:0000313" key="4">
    <source>
        <dbReference type="Proteomes" id="UP000017836"/>
    </source>
</evidence>
<keyword evidence="1" id="KW-0521">NADP</keyword>
<dbReference type="PANTHER" id="PTHR43981">
    <property type="entry name" value="ENOYL-[ACYL-CARRIER-PROTEIN] REDUCTASE, MITOCHONDRIAL"/>
    <property type="match status" value="1"/>
</dbReference>
<gene>
    <name evidence="3" type="ORF">AMTR_s00023p00226950</name>
</gene>
<dbReference type="Gene3D" id="3.90.180.10">
    <property type="entry name" value="Medium-chain alcohol dehydrogenases, catalytic domain"/>
    <property type="match status" value="1"/>
</dbReference>
<evidence type="ECO:0000256" key="1">
    <source>
        <dbReference type="ARBA" id="ARBA00022857"/>
    </source>
</evidence>
<dbReference type="EMBL" id="KI397474">
    <property type="protein sequence ID" value="ERM95702.1"/>
    <property type="molecule type" value="Genomic_DNA"/>
</dbReference>
<sequence length="94" mass="10086">MVGRFRAASSVTLGHLSKIAGGSSLHNPMHSFYSAFSSSSMSPPSKAVIYEQQGQPDQVARVVDLPEVELKENDVCIKMLAAPITPSDINRIEG</sequence>
<dbReference type="InterPro" id="IPR051034">
    <property type="entry name" value="Mito_Enoyl-ACP_Reductase"/>
</dbReference>
<dbReference type="SUPFAM" id="SSF50129">
    <property type="entry name" value="GroES-like"/>
    <property type="match status" value="1"/>
</dbReference>
<dbReference type="PANTHER" id="PTHR43981:SF2">
    <property type="entry name" value="ENOYL-[ACYL-CARRIER-PROTEIN] REDUCTASE, MITOCHONDRIAL"/>
    <property type="match status" value="1"/>
</dbReference>
<dbReference type="GO" id="GO:0016491">
    <property type="term" value="F:oxidoreductase activity"/>
    <property type="evidence" value="ECO:0007669"/>
    <property type="project" value="UniProtKB-KW"/>
</dbReference>
<dbReference type="eggNOG" id="KOG0025">
    <property type="taxonomic scope" value="Eukaryota"/>
</dbReference>
<dbReference type="Proteomes" id="UP000017836">
    <property type="component" value="Unassembled WGS sequence"/>
</dbReference>
<dbReference type="Gramene" id="ERM95702">
    <property type="protein sequence ID" value="ERM95702"/>
    <property type="gene ID" value="AMTR_s00023p00226950"/>
</dbReference>
<evidence type="ECO:0000313" key="3">
    <source>
        <dbReference type="EMBL" id="ERM95702.1"/>
    </source>
</evidence>
<evidence type="ECO:0000256" key="2">
    <source>
        <dbReference type="ARBA" id="ARBA00023002"/>
    </source>
</evidence>